<dbReference type="EMBL" id="KL142368">
    <property type="protein sequence ID" value="KDR83870.1"/>
    <property type="molecule type" value="Genomic_DNA"/>
</dbReference>
<evidence type="ECO:0000313" key="1">
    <source>
        <dbReference type="EMBL" id="KDR83870.1"/>
    </source>
</evidence>
<organism evidence="1 2">
    <name type="scientific">Galerina marginata (strain CBS 339.88)</name>
    <dbReference type="NCBI Taxonomy" id="685588"/>
    <lineage>
        <taxon>Eukaryota</taxon>
        <taxon>Fungi</taxon>
        <taxon>Dikarya</taxon>
        <taxon>Basidiomycota</taxon>
        <taxon>Agaricomycotina</taxon>
        <taxon>Agaricomycetes</taxon>
        <taxon>Agaricomycetidae</taxon>
        <taxon>Agaricales</taxon>
        <taxon>Agaricineae</taxon>
        <taxon>Strophariaceae</taxon>
        <taxon>Galerina</taxon>
    </lineage>
</organism>
<name>A0A067TKW4_GALM3</name>
<dbReference type="AlphaFoldDB" id="A0A067TKW4"/>
<evidence type="ECO:0000313" key="2">
    <source>
        <dbReference type="Proteomes" id="UP000027222"/>
    </source>
</evidence>
<protein>
    <submittedName>
        <fullName evidence="1">Uncharacterized protein</fullName>
    </submittedName>
</protein>
<sequence>MGAYHSELVRATARFVNLINHKDNAEIVCDDLSSIHGLYGEFRMKPRIIVVHTISSGHGLVR</sequence>
<reference evidence="2" key="1">
    <citation type="journal article" date="2014" name="Proc. Natl. Acad. Sci. U.S.A.">
        <title>Extensive sampling of basidiomycete genomes demonstrates inadequacy of the white-rot/brown-rot paradigm for wood decay fungi.</title>
        <authorList>
            <person name="Riley R."/>
            <person name="Salamov A.A."/>
            <person name="Brown D.W."/>
            <person name="Nagy L.G."/>
            <person name="Floudas D."/>
            <person name="Held B.W."/>
            <person name="Levasseur A."/>
            <person name="Lombard V."/>
            <person name="Morin E."/>
            <person name="Otillar R."/>
            <person name="Lindquist E.A."/>
            <person name="Sun H."/>
            <person name="LaButti K.M."/>
            <person name="Schmutz J."/>
            <person name="Jabbour D."/>
            <person name="Luo H."/>
            <person name="Baker S.E."/>
            <person name="Pisabarro A.G."/>
            <person name="Walton J.D."/>
            <person name="Blanchette R.A."/>
            <person name="Henrissat B."/>
            <person name="Martin F."/>
            <person name="Cullen D."/>
            <person name="Hibbett D.S."/>
            <person name="Grigoriev I.V."/>
        </authorList>
    </citation>
    <scope>NUCLEOTIDE SEQUENCE [LARGE SCALE GENOMIC DNA]</scope>
    <source>
        <strain evidence="2">CBS 339.88</strain>
    </source>
</reference>
<accession>A0A067TKW4</accession>
<dbReference type="HOGENOM" id="CLU_2904333_0_0_1"/>
<proteinExistence type="predicted"/>
<gene>
    <name evidence="1" type="ORF">GALMADRAFT_236328</name>
</gene>
<dbReference type="Proteomes" id="UP000027222">
    <property type="component" value="Unassembled WGS sequence"/>
</dbReference>
<dbReference type="OrthoDB" id="3515175at2759"/>
<keyword evidence="2" id="KW-1185">Reference proteome</keyword>